<dbReference type="OrthoDB" id="2576334at2759"/>
<keyword evidence="2" id="KW-0812">Transmembrane</keyword>
<accession>A0A8H6YUS5</accession>
<keyword evidence="2" id="KW-0472">Membrane</keyword>
<feature type="region of interest" description="Disordered" evidence="1">
    <location>
        <begin position="325"/>
        <end position="447"/>
    </location>
</feature>
<dbReference type="EMBL" id="JACAZI010000003">
    <property type="protein sequence ID" value="KAF7365272.1"/>
    <property type="molecule type" value="Genomic_DNA"/>
</dbReference>
<sequence>MLVWNFTIDDTSPFLTYTPYADGSNSGLTNGWIPWYQTTGFLPKNAVPGVGESYHITSRNNASVAFEFYGNAIYLYGTSNSSYAVTVDATNSAHTPPTSDLLFSATDLDVGTHSVTLTATPSTSSSAQQLAFDRAVISAPLVNNATPTEAFYDNTDTTRLTYGGDWYTSSASGIPNTSGKEQWAFLSGVWQIGGNWLYDISIDGSTSRYNGSTFWQVPDALLFYQGGLDPTRNHTISLSNASPGLNLALNSIRLYNVQTADTSSSTTPNASSASTPSKHSAINAGAIAGPIIGVAFLALLGGILWWRFRRGRASANQDMTQVEGYTYTSPHTPHFPSKGGYSEAMPATLLSSPSTSVPQSSVGGSIISEDSGNRLPAGKRRLVTSSPATSPIATSPTATSPTSTSPSPPPPTGLAPPDIDRLVELIAQRIDPAGRRGDSSAPPEYRG</sequence>
<dbReference type="Gene3D" id="2.60.120.260">
    <property type="entry name" value="Galactose-binding domain-like"/>
    <property type="match status" value="1"/>
</dbReference>
<evidence type="ECO:0000256" key="2">
    <source>
        <dbReference type="SAM" id="Phobius"/>
    </source>
</evidence>
<reference evidence="3" key="1">
    <citation type="submission" date="2020-05" db="EMBL/GenBank/DDBJ databases">
        <title>Mycena genomes resolve the evolution of fungal bioluminescence.</title>
        <authorList>
            <person name="Tsai I.J."/>
        </authorList>
    </citation>
    <scope>NUCLEOTIDE SEQUENCE</scope>
    <source>
        <strain evidence="3">CCC161011</strain>
    </source>
</reference>
<feature type="transmembrane region" description="Helical" evidence="2">
    <location>
        <begin position="284"/>
        <end position="306"/>
    </location>
</feature>
<evidence type="ECO:0000313" key="3">
    <source>
        <dbReference type="EMBL" id="KAF7365272.1"/>
    </source>
</evidence>
<feature type="compositionally biased region" description="Low complexity" evidence="1">
    <location>
        <begin position="348"/>
        <end position="365"/>
    </location>
</feature>
<comment type="caution">
    <text evidence="3">The sequence shown here is derived from an EMBL/GenBank/DDBJ whole genome shotgun (WGS) entry which is preliminary data.</text>
</comment>
<keyword evidence="4" id="KW-1185">Reference proteome</keyword>
<dbReference type="AlphaFoldDB" id="A0A8H6YUS5"/>
<dbReference type="Proteomes" id="UP000620124">
    <property type="component" value="Unassembled WGS sequence"/>
</dbReference>
<feature type="compositionally biased region" description="Low complexity" evidence="1">
    <location>
        <begin position="384"/>
        <end position="405"/>
    </location>
</feature>
<proteinExistence type="predicted"/>
<name>A0A8H6YUS5_9AGAR</name>
<gene>
    <name evidence="3" type="ORF">MVEN_00399000</name>
</gene>
<keyword evidence="2" id="KW-1133">Transmembrane helix</keyword>
<evidence type="ECO:0000256" key="1">
    <source>
        <dbReference type="SAM" id="MobiDB-lite"/>
    </source>
</evidence>
<organism evidence="3 4">
    <name type="scientific">Mycena venus</name>
    <dbReference type="NCBI Taxonomy" id="2733690"/>
    <lineage>
        <taxon>Eukaryota</taxon>
        <taxon>Fungi</taxon>
        <taxon>Dikarya</taxon>
        <taxon>Basidiomycota</taxon>
        <taxon>Agaricomycotina</taxon>
        <taxon>Agaricomycetes</taxon>
        <taxon>Agaricomycetidae</taxon>
        <taxon>Agaricales</taxon>
        <taxon>Marasmiineae</taxon>
        <taxon>Mycenaceae</taxon>
        <taxon>Mycena</taxon>
    </lineage>
</organism>
<evidence type="ECO:0000313" key="4">
    <source>
        <dbReference type="Proteomes" id="UP000620124"/>
    </source>
</evidence>
<evidence type="ECO:0008006" key="5">
    <source>
        <dbReference type="Google" id="ProtNLM"/>
    </source>
</evidence>
<protein>
    <recommendedName>
        <fullName evidence="5">Transmembrane protein</fullName>
    </recommendedName>
</protein>